<evidence type="ECO:0000313" key="1">
    <source>
        <dbReference type="EMBL" id="CAB4151809.1"/>
    </source>
</evidence>
<gene>
    <name evidence="1" type="ORF">UFOVP600_34</name>
</gene>
<name>A0A6J5N7V5_9CAUD</name>
<reference evidence="1" key="1">
    <citation type="submission" date="2020-04" db="EMBL/GenBank/DDBJ databases">
        <authorList>
            <person name="Chiriac C."/>
            <person name="Salcher M."/>
            <person name="Ghai R."/>
            <person name="Kavagutti S V."/>
        </authorList>
    </citation>
    <scope>NUCLEOTIDE SEQUENCE</scope>
</reference>
<sequence length="77" mass="9321">MKTNLDQLTKLHYELNLDNFFNVDLTKWKVSLLGYHNAHLEQILFDKGYQVQWNEEYKNYRFESEKLVIVLTEPSIL</sequence>
<proteinExistence type="predicted"/>
<dbReference type="EMBL" id="LR796560">
    <property type="protein sequence ID" value="CAB4151809.1"/>
    <property type="molecule type" value="Genomic_DNA"/>
</dbReference>
<protein>
    <submittedName>
        <fullName evidence="1">Uncharacterized protein</fullName>
    </submittedName>
</protein>
<accession>A0A6J5N7V5</accession>
<organism evidence="1">
    <name type="scientific">uncultured Caudovirales phage</name>
    <dbReference type="NCBI Taxonomy" id="2100421"/>
    <lineage>
        <taxon>Viruses</taxon>
        <taxon>Duplodnaviria</taxon>
        <taxon>Heunggongvirae</taxon>
        <taxon>Uroviricota</taxon>
        <taxon>Caudoviricetes</taxon>
        <taxon>Peduoviridae</taxon>
        <taxon>Maltschvirus</taxon>
        <taxon>Maltschvirus maltsch</taxon>
    </lineage>
</organism>